<dbReference type="GO" id="GO:0005829">
    <property type="term" value="C:cytosol"/>
    <property type="evidence" value="ECO:0007669"/>
    <property type="project" value="EnsemblFungi"/>
</dbReference>
<feature type="compositionally biased region" description="Basic residues" evidence="12">
    <location>
        <begin position="1"/>
        <end position="14"/>
    </location>
</feature>
<protein>
    <recommendedName>
        <fullName evidence="10">GTPase-activating protein GYP5</fullName>
    </recommendedName>
</protein>
<dbReference type="Gene3D" id="1.10.10.750">
    <property type="entry name" value="Ypt/Rab-GAP domain of gyp1p, domain 1"/>
    <property type="match status" value="1"/>
</dbReference>
<evidence type="ECO:0000256" key="10">
    <source>
        <dbReference type="ARBA" id="ARBA00072088"/>
    </source>
</evidence>
<dbReference type="PANTHER" id="PTHR47219">
    <property type="entry name" value="RAB GTPASE-ACTIVATING PROTEIN 1-LIKE"/>
    <property type="match status" value="1"/>
</dbReference>
<keyword evidence="5" id="KW-0963">Cytoplasm</keyword>
<feature type="domain" description="Rab-GAP TBC" evidence="13">
    <location>
        <begin position="603"/>
        <end position="782"/>
    </location>
</feature>
<dbReference type="GO" id="GO:0005935">
    <property type="term" value="C:cellular bud neck"/>
    <property type="evidence" value="ECO:0007669"/>
    <property type="project" value="EnsemblFungi"/>
</dbReference>
<dbReference type="GO" id="GO:0031267">
    <property type="term" value="F:small GTPase binding"/>
    <property type="evidence" value="ECO:0007669"/>
    <property type="project" value="TreeGrafter"/>
</dbReference>
<keyword evidence="2" id="KW-0813">Transport</keyword>
<name>H2AWE9_KAZAF</name>
<keyword evidence="8 11" id="KW-0175">Coiled coil</keyword>
<dbReference type="PROSITE" id="PS50086">
    <property type="entry name" value="TBC_RABGAP"/>
    <property type="match status" value="1"/>
</dbReference>
<evidence type="ECO:0000256" key="11">
    <source>
        <dbReference type="SAM" id="Coils"/>
    </source>
</evidence>
<dbReference type="InParanoid" id="H2AWE9"/>
<evidence type="ECO:0000313" key="15">
    <source>
        <dbReference type="Proteomes" id="UP000005220"/>
    </source>
</evidence>
<keyword evidence="6" id="KW-0931">ER-Golgi transport</keyword>
<dbReference type="GO" id="GO:0005798">
    <property type="term" value="C:Golgi-associated vesicle"/>
    <property type="evidence" value="ECO:0007669"/>
    <property type="project" value="EnsemblFungi"/>
</dbReference>
<sequence length="1078" mass="120851">MARKKQNKKKKAAQKAKEDKIDILDEKSKRLSESSTKDVSDIEGYESAEAYATPEEIGTGGIVDDNAVELSVEANAKEEAEEAIVSEDLSATVAVNDKQEDKELQHEDEGNDASPEANAYEFGTEANSKIDDDTGQGESSQNQEIEESQHSVANDQVARFGGSLVEEGKLSNEGYSQQAERTEGTDIAFNDAMSINEQSNQEEKDEERAGKPIAFETEVIPLNAEESSEGKQDIDVEKQEVGGIASNDDTNIEQSPNEEIKKNTDAPLSGTELEVQDEVTSLTEQPTLDEGEITKTDEATTAVDKSSAADYINENESTEENRPDLNADHPTEESIVTQPGEYTAPVSRILPPVTSTASSVVVPVDAGSSTEASEVVARTLNINVANSRPPPIPPRSSSSENNSHEVYVGDGNDSSAKVSPPLPSRTSHSGPAIPPLPSRKVAFTSSRSSSVSRSISGNERSPSETVLRPVPPALSEEMKSDQFRKNLASLQSNSQSPRHVSSPIESAAEVNLIVNRFRATSYQIDSEVMSKRENIEAGQILLKSTFNTIVQNEENIMEVTEQDDDELKKIADTDWSFWTRVVNDFGEVANAESERLEEEITKGIPRQIRGIIWQLIANSKSKEYEDIYETLSTTESPHQASINRDLKRTNFVPHDKIEPLLNILSTYSVYDPDVGYTQGMAFIAAPLLLNCESEADAFGLLVVLMKNYGLREFFLEEMPGLMLTLYQFDRLLEETSPVLFNHLTREGVRSSMYATQWFLTLFAYKFPLEFVLRILDVVFVEGVESTFKFAVNLMLKNQLQMLELKFDQLLNFLKNELFEYYLRENHQTRSKSEAATHVYLERSVTPRSQNSNRVNNETTNDSHYDVDLFVNDAMEAVHITPISLGRYAAEYDEIHQIEHQREAQYEAMRIKNQQLQKEATKLRRDYAQLSTEHINIANELIENRLKIETLLDENNDLKENLTHLEERLQEEIQKESIPNPDAALKSDLKQDLERTMERTSEVMEQNLELKEKIKVLENSILELKKFNKKSARQISSIESSLESSPANLNVPAKENQEVPKSPSLTGRWTGFKKVFRKD</sequence>
<dbReference type="FunCoup" id="H2AWE9">
    <property type="interactions" value="202"/>
</dbReference>
<dbReference type="GO" id="GO:0000131">
    <property type="term" value="C:incipient cellular bud site"/>
    <property type="evidence" value="ECO:0007669"/>
    <property type="project" value="EnsemblFungi"/>
</dbReference>
<dbReference type="RefSeq" id="XP_003957834.1">
    <property type="nucleotide sequence ID" value="XM_003957785.1"/>
</dbReference>
<feature type="region of interest" description="Disordered" evidence="12">
    <location>
        <begin position="381"/>
        <end position="470"/>
    </location>
</feature>
<comment type="similarity">
    <text evidence="9">Belongs to the GYP5 family.</text>
</comment>
<dbReference type="Gene3D" id="1.10.472.80">
    <property type="entry name" value="Ypt/Rab-GAP domain of gyp1p, domain 3"/>
    <property type="match status" value="1"/>
</dbReference>
<evidence type="ECO:0000256" key="6">
    <source>
        <dbReference type="ARBA" id="ARBA00022892"/>
    </source>
</evidence>
<dbReference type="KEGG" id="kaf:KAFR_0F01030"/>
<keyword evidence="4" id="KW-0268">Exocytosis</keyword>
<feature type="compositionally biased region" description="Basic and acidic residues" evidence="12">
    <location>
        <begin position="319"/>
        <end position="332"/>
    </location>
</feature>
<dbReference type="GO" id="GO:0005886">
    <property type="term" value="C:plasma membrane"/>
    <property type="evidence" value="ECO:0007669"/>
    <property type="project" value="EnsemblFungi"/>
</dbReference>
<feature type="region of interest" description="Disordered" evidence="12">
    <location>
        <begin position="168"/>
        <end position="187"/>
    </location>
</feature>
<proteinExistence type="inferred from homology"/>
<evidence type="ECO:0000313" key="14">
    <source>
        <dbReference type="EMBL" id="CCF58699.1"/>
    </source>
</evidence>
<dbReference type="EMBL" id="HE650826">
    <property type="protein sequence ID" value="CCF58699.1"/>
    <property type="molecule type" value="Genomic_DNA"/>
</dbReference>
<evidence type="ECO:0000256" key="7">
    <source>
        <dbReference type="ARBA" id="ARBA00022927"/>
    </source>
</evidence>
<dbReference type="SUPFAM" id="SSF47923">
    <property type="entry name" value="Ypt/Rab-GAP domain of gyp1p"/>
    <property type="match status" value="2"/>
</dbReference>
<evidence type="ECO:0000256" key="5">
    <source>
        <dbReference type="ARBA" id="ARBA00022490"/>
    </source>
</evidence>
<gene>
    <name evidence="14" type="primary">KAFR0F01030</name>
    <name evidence="14" type="ORF">KAFR_0F01030</name>
</gene>
<evidence type="ECO:0000256" key="4">
    <source>
        <dbReference type="ARBA" id="ARBA00022483"/>
    </source>
</evidence>
<dbReference type="GO" id="GO:0005934">
    <property type="term" value="C:cellular bud tip"/>
    <property type="evidence" value="ECO:0007669"/>
    <property type="project" value="EnsemblFungi"/>
</dbReference>
<evidence type="ECO:0000256" key="12">
    <source>
        <dbReference type="SAM" id="MobiDB-lite"/>
    </source>
</evidence>
<dbReference type="InterPro" id="IPR035969">
    <property type="entry name" value="Rab-GAP_TBC_sf"/>
</dbReference>
<feature type="compositionally biased region" description="Polar residues" evidence="12">
    <location>
        <begin position="247"/>
        <end position="257"/>
    </location>
</feature>
<dbReference type="FunFam" id="1.10.472.80:FF:000044">
    <property type="entry name" value="GTPase-activating protein GYP5"/>
    <property type="match status" value="1"/>
</dbReference>
<feature type="region of interest" description="Disordered" evidence="12">
    <location>
        <begin position="194"/>
        <end position="343"/>
    </location>
</feature>
<evidence type="ECO:0000256" key="1">
    <source>
        <dbReference type="ARBA" id="ARBA00004496"/>
    </source>
</evidence>
<dbReference type="InterPro" id="IPR050302">
    <property type="entry name" value="Rab_GAP_TBC_domain"/>
</dbReference>
<dbReference type="GO" id="GO:0043332">
    <property type="term" value="C:mating projection tip"/>
    <property type="evidence" value="ECO:0007669"/>
    <property type="project" value="EnsemblFungi"/>
</dbReference>
<keyword evidence="15" id="KW-1185">Reference proteome</keyword>
<dbReference type="PANTHER" id="PTHR47219:SF9">
    <property type="entry name" value="GTPASE ACTIVATING PROTEIN AND CENTROSOME-ASSOCIATED, ISOFORM B"/>
    <property type="match status" value="1"/>
</dbReference>
<keyword evidence="3" id="KW-0343">GTPase activation</keyword>
<dbReference type="STRING" id="1071382.H2AWE9"/>
<evidence type="ECO:0000256" key="2">
    <source>
        <dbReference type="ARBA" id="ARBA00022448"/>
    </source>
</evidence>
<feature type="compositionally biased region" description="Basic and acidic residues" evidence="12">
    <location>
        <begin position="228"/>
        <end position="240"/>
    </location>
</feature>
<feature type="region of interest" description="Disordered" evidence="12">
    <location>
        <begin position="1"/>
        <end position="61"/>
    </location>
</feature>
<evidence type="ECO:0000256" key="3">
    <source>
        <dbReference type="ARBA" id="ARBA00022468"/>
    </source>
</evidence>
<reference evidence="14 15" key="1">
    <citation type="journal article" date="2011" name="Proc. Natl. Acad. Sci. U.S.A.">
        <title>Evolutionary erosion of yeast sex chromosomes by mating-type switching accidents.</title>
        <authorList>
            <person name="Gordon J.L."/>
            <person name="Armisen D."/>
            <person name="Proux-Wera E."/>
            <person name="Oheigeartaigh S.S."/>
            <person name="Byrne K.P."/>
            <person name="Wolfe K.H."/>
        </authorList>
    </citation>
    <scope>NUCLEOTIDE SEQUENCE [LARGE SCALE GENOMIC DNA]</scope>
    <source>
        <strain evidence="15">ATCC 22294 / BCRC 22015 / CBS 2517 / CECT 1963 / NBRC 1671 / NRRL Y-8276</strain>
    </source>
</reference>
<feature type="coiled-coil region" evidence="11">
    <location>
        <begin position="898"/>
        <end position="1019"/>
    </location>
</feature>
<dbReference type="Gene3D" id="1.10.8.270">
    <property type="entry name" value="putative rabgap domain of human tbc1 domain family member 14 like domains"/>
    <property type="match status" value="1"/>
</dbReference>
<dbReference type="GeneID" id="13884167"/>
<evidence type="ECO:0000256" key="9">
    <source>
        <dbReference type="ARBA" id="ARBA00061661"/>
    </source>
</evidence>
<feature type="compositionally biased region" description="Low complexity" evidence="12">
    <location>
        <begin position="438"/>
        <end position="460"/>
    </location>
</feature>
<feature type="region of interest" description="Disordered" evidence="12">
    <location>
        <begin position="1036"/>
        <end position="1065"/>
    </location>
</feature>
<dbReference type="GO" id="GO:0006888">
    <property type="term" value="P:endoplasmic reticulum to Golgi vesicle-mediated transport"/>
    <property type="evidence" value="ECO:0007669"/>
    <property type="project" value="EnsemblFungi"/>
</dbReference>
<dbReference type="eggNOG" id="KOG1102">
    <property type="taxonomic scope" value="Eukaryota"/>
</dbReference>
<dbReference type="GO" id="GO:0006887">
    <property type="term" value="P:exocytosis"/>
    <property type="evidence" value="ECO:0007669"/>
    <property type="project" value="UniProtKB-KW"/>
</dbReference>
<dbReference type="Proteomes" id="UP000005220">
    <property type="component" value="Chromosome 6"/>
</dbReference>
<feature type="compositionally biased region" description="Basic and acidic residues" evidence="12">
    <location>
        <begin position="15"/>
        <end position="40"/>
    </location>
</feature>
<feature type="region of interest" description="Disordered" evidence="12">
    <location>
        <begin position="76"/>
        <end position="158"/>
    </location>
</feature>
<dbReference type="OrthoDB" id="295078at2759"/>
<feature type="compositionally biased region" description="Basic and acidic residues" evidence="12">
    <location>
        <begin position="97"/>
        <end position="108"/>
    </location>
</feature>
<keyword evidence="7" id="KW-0653">Protein transport</keyword>
<dbReference type="InterPro" id="IPR000195">
    <property type="entry name" value="Rab-GAP-TBC_dom"/>
</dbReference>
<comment type="subcellular location">
    <subcellularLocation>
        <location evidence="1">Cytoplasm</location>
    </subcellularLocation>
</comment>
<dbReference type="AlphaFoldDB" id="H2AWE9"/>
<dbReference type="GO" id="GO:0015031">
    <property type="term" value="P:protein transport"/>
    <property type="evidence" value="ECO:0007669"/>
    <property type="project" value="UniProtKB-KW"/>
</dbReference>
<dbReference type="HOGENOM" id="CLU_005350_11_0_1"/>
<evidence type="ECO:0000256" key="8">
    <source>
        <dbReference type="ARBA" id="ARBA00023054"/>
    </source>
</evidence>
<organism evidence="14 15">
    <name type="scientific">Kazachstania africana (strain ATCC 22294 / BCRC 22015 / CBS 2517 / CECT 1963 / NBRC 1671 / NRRL Y-8276)</name>
    <name type="common">Yeast</name>
    <name type="synonym">Kluyveromyces africanus</name>
    <dbReference type="NCBI Taxonomy" id="1071382"/>
    <lineage>
        <taxon>Eukaryota</taxon>
        <taxon>Fungi</taxon>
        <taxon>Dikarya</taxon>
        <taxon>Ascomycota</taxon>
        <taxon>Saccharomycotina</taxon>
        <taxon>Saccharomycetes</taxon>
        <taxon>Saccharomycetales</taxon>
        <taxon>Saccharomycetaceae</taxon>
        <taxon>Kazachstania</taxon>
    </lineage>
</organism>
<evidence type="ECO:0000259" key="13">
    <source>
        <dbReference type="PROSITE" id="PS50086"/>
    </source>
</evidence>
<accession>H2AWE9</accession>
<dbReference type="Pfam" id="PF23436">
    <property type="entry name" value="RabGap-TBC_2"/>
    <property type="match status" value="1"/>
</dbReference>
<dbReference type="GO" id="GO:0005096">
    <property type="term" value="F:GTPase activator activity"/>
    <property type="evidence" value="ECO:0007669"/>
    <property type="project" value="UniProtKB-KW"/>
</dbReference>
<dbReference type="SMART" id="SM00164">
    <property type="entry name" value="TBC"/>
    <property type="match status" value="1"/>
</dbReference>